<accession>A0A1H5XH60</accession>
<dbReference type="InterPro" id="IPR032710">
    <property type="entry name" value="NTF2-like_dom_sf"/>
</dbReference>
<sequence length="122" mass="13235">MSGRVDDANAVRDVLEDYIRGTRDSDGELLASLFHPSAVVAGWFGDELLVGGPDGFVKRASETACGPDYRACVSSVEVTGRTAEATVLEDGLWGGMSFVNRFHLVLMPNGNWTITAKLYHRD</sequence>
<dbReference type="RefSeq" id="WP_104008558.1">
    <property type="nucleotide sequence ID" value="NZ_FNVD01000011.1"/>
</dbReference>
<gene>
    <name evidence="1" type="ORF">SAMN05421751_11128</name>
</gene>
<dbReference type="InterPro" id="IPR039437">
    <property type="entry name" value="FrzH/put_lumazine-bd"/>
</dbReference>
<dbReference type="Proteomes" id="UP000236742">
    <property type="component" value="Unassembled WGS sequence"/>
</dbReference>
<name>A0A1H5XH60_9RHOB</name>
<protein>
    <submittedName>
        <fullName evidence="1">Putative lumazine-binding</fullName>
    </submittedName>
</protein>
<dbReference type="OrthoDB" id="7451095at2"/>
<dbReference type="SUPFAM" id="SSF54427">
    <property type="entry name" value="NTF2-like"/>
    <property type="match status" value="1"/>
</dbReference>
<dbReference type="Gene3D" id="3.10.450.50">
    <property type="match status" value="1"/>
</dbReference>
<evidence type="ECO:0000313" key="2">
    <source>
        <dbReference type="Proteomes" id="UP000236742"/>
    </source>
</evidence>
<keyword evidence="2" id="KW-1185">Reference proteome</keyword>
<dbReference type="AlphaFoldDB" id="A0A1H5XH60"/>
<proteinExistence type="predicted"/>
<dbReference type="Pfam" id="PF12893">
    <property type="entry name" value="Lumazine_bd_2"/>
    <property type="match status" value="1"/>
</dbReference>
<reference evidence="1 2" key="1">
    <citation type="submission" date="2016-10" db="EMBL/GenBank/DDBJ databases">
        <authorList>
            <person name="de Groot N.N."/>
        </authorList>
    </citation>
    <scope>NUCLEOTIDE SEQUENCE [LARGE SCALE GENOMIC DNA]</scope>
    <source>
        <strain evidence="1 2">DSM 23413</strain>
    </source>
</reference>
<evidence type="ECO:0000313" key="1">
    <source>
        <dbReference type="EMBL" id="SEG11082.1"/>
    </source>
</evidence>
<dbReference type="EMBL" id="FNVD01000011">
    <property type="protein sequence ID" value="SEG11082.1"/>
    <property type="molecule type" value="Genomic_DNA"/>
</dbReference>
<organism evidence="1 2">
    <name type="scientific">Jhaorihella thermophila</name>
    <dbReference type="NCBI Taxonomy" id="488547"/>
    <lineage>
        <taxon>Bacteria</taxon>
        <taxon>Pseudomonadati</taxon>
        <taxon>Pseudomonadota</taxon>
        <taxon>Alphaproteobacteria</taxon>
        <taxon>Rhodobacterales</taxon>
        <taxon>Paracoccaceae</taxon>
        <taxon>Jhaorihella</taxon>
    </lineage>
</organism>